<evidence type="ECO:0000256" key="4">
    <source>
        <dbReference type="ARBA" id="ARBA00023136"/>
    </source>
</evidence>
<evidence type="ECO:0000256" key="6">
    <source>
        <dbReference type="ARBA" id="ARBA00023237"/>
    </source>
</evidence>
<keyword evidence="3 8" id="KW-0732">Signal</keyword>
<keyword evidence="7" id="KW-0449">Lipoprotein</keyword>
<evidence type="ECO:0000256" key="2">
    <source>
        <dbReference type="ARBA" id="ARBA00007248"/>
    </source>
</evidence>
<evidence type="ECO:0000256" key="8">
    <source>
        <dbReference type="SAM" id="SignalP"/>
    </source>
</evidence>
<evidence type="ECO:0000256" key="5">
    <source>
        <dbReference type="ARBA" id="ARBA00023139"/>
    </source>
</evidence>
<proteinExistence type="inferred from homology"/>
<reference evidence="9 10" key="1">
    <citation type="submission" date="2020-04" db="EMBL/GenBank/DDBJ databases">
        <authorList>
            <person name="Hitch T.C.A."/>
            <person name="Wylensek D."/>
            <person name="Clavel T."/>
        </authorList>
    </citation>
    <scope>NUCLEOTIDE SEQUENCE [LARGE SCALE GENOMIC DNA]</scope>
    <source>
        <strain evidence="9 10">WCA3-601-WT-5E</strain>
    </source>
</reference>
<dbReference type="Pfam" id="PF08842">
    <property type="entry name" value="Mfa2"/>
    <property type="match status" value="1"/>
</dbReference>
<evidence type="ECO:0000256" key="7">
    <source>
        <dbReference type="ARBA" id="ARBA00023288"/>
    </source>
</evidence>
<feature type="chain" id="PRO_5031012010" evidence="8">
    <location>
        <begin position="22"/>
        <end position="274"/>
    </location>
</feature>
<sequence length="274" mass="29037">MKNPIFSKSCLGWLALWVAFAACERDDTFCNTPHPAEGALLLHTGYAGNYYMKVQDYHTSVPAADFPCPQVFAPGSYTLSVFNLPEGMERADNRVGVASLPDGTLLPQPGVLYGNAATIGIAADDTLAVTLPMKQLTRRLTLKMKLAGGNPGILAGTEASITGIAPALDIAALKLQGDPATVRPVFVREGDVLTAELNLLGTAADVREEFIIVLIATDGQRQTLARDMTGALSDFNRGTAPMMLDATLELMNDALPDADITDWVPSGSEEGDAV</sequence>
<dbReference type="EMBL" id="JABAGL010000018">
    <property type="protein sequence ID" value="NME87008.1"/>
    <property type="molecule type" value="Genomic_DNA"/>
</dbReference>
<comment type="similarity">
    <text evidence="2">Belongs to the bacteroidetes fimbrillin superfamily. FimB/Mfa2 family.</text>
</comment>
<comment type="subcellular location">
    <subcellularLocation>
        <location evidence="1">Cell outer membrane</location>
    </subcellularLocation>
</comment>
<evidence type="ECO:0000256" key="3">
    <source>
        <dbReference type="ARBA" id="ARBA00022729"/>
    </source>
</evidence>
<dbReference type="InterPro" id="IPR014941">
    <property type="entry name" value="FimB/Mfa2/Mfa3"/>
</dbReference>
<organism evidence="9 10">
    <name type="scientific">Bacteroides eggerthii</name>
    <dbReference type="NCBI Taxonomy" id="28111"/>
    <lineage>
        <taxon>Bacteria</taxon>
        <taxon>Pseudomonadati</taxon>
        <taxon>Bacteroidota</taxon>
        <taxon>Bacteroidia</taxon>
        <taxon>Bacteroidales</taxon>
        <taxon>Bacteroidaceae</taxon>
        <taxon>Bacteroides</taxon>
    </lineage>
</organism>
<dbReference type="PROSITE" id="PS51257">
    <property type="entry name" value="PROKAR_LIPOPROTEIN"/>
    <property type="match status" value="1"/>
</dbReference>
<comment type="caution">
    <text evidence="9">The sequence shown here is derived from an EMBL/GenBank/DDBJ whole genome shotgun (WGS) entry which is preliminary data.</text>
</comment>
<protein>
    <submittedName>
        <fullName evidence="9">FimB/Mfa2 family fimbrial subunit</fullName>
    </submittedName>
</protein>
<keyword evidence="4" id="KW-0472">Membrane</keyword>
<feature type="signal peptide" evidence="8">
    <location>
        <begin position="1"/>
        <end position="21"/>
    </location>
</feature>
<evidence type="ECO:0000313" key="10">
    <source>
        <dbReference type="Proteomes" id="UP000520291"/>
    </source>
</evidence>
<keyword evidence="6" id="KW-0998">Cell outer membrane</keyword>
<dbReference type="RefSeq" id="WP_168947926.1">
    <property type="nucleotide sequence ID" value="NZ_JABAGL010000018.1"/>
</dbReference>
<keyword evidence="5" id="KW-0564">Palmitate</keyword>
<accession>A0A7X9SCW8</accession>
<evidence type="ECO:0000256" key="1">
    <source>
        <dbReference type="ARBA" id="ARBA00004442"/>
    </source>
</evidence>
<evidence type="ECO:0000313" key="9">
    <source>
        <dbReference type="EMBL" id="NME87008.1"/>
    </source>
</evidence>
<name>A0A7X9SCW8_9BACE</name>
<dbReference type="GO" id="GO:0009279">
    <property type="term" value="C:cell outer membrane"/>
    <property type="evidence" value="ECO:0007669"/>
    <property type="project" value="UniProtKB-SubCell"/>
</dbReference>
<dbReference type="Proteomes" id="UP000520291">
    <property type="component" value="Unassembled WGS sequence"/>
</dbReference>
<gene>
    <name evidence="9" type="ORF">HF841_13450</name>
</gene>
<dbReference type="AlphaFoldDB" id="A0A7X9SCW8"/>